<dbReference type="InterPro" id="IPR007110">
    <property type="entry name" value="Ig-like_dom"/>
</dbReference>
<reference evidence="5" key="2">
    <citation type="submission" date="2025-09" db="UniProtKB">
        <authorList>
            <consortium name="Ensembl"/>
        </authorList>
    </citation>
    <scope>IDENTIFICATION</scope>
</reference>
<dbReference type="GeneTree" id="ENSGT01080000257464"/>
<dbReference type="SUPFAM" id="SSF48726">
    <property type="entry name" value="Immunoglobulin"/>
    <property type="match status" value="1"/>
</dbReference>
<organism evidence="5 6">
    <name type="scientific">Labrus bergylta</name>
    <name type="common">ballan wrasse</name>
    <dbReference type="NCBI Taxonomy" id="56723"/>
    <lineage>
        <taxon>Eukaryota</taxon>
        <taxon>Metazoa</taxon>
        <taxon>Chordata</taxon>
        <taxon>Craniata</taxon>
        <taxon>Vertebrata</taxon>
        <taxon>Euteleostomi</taxon>
        <taxon>Actinopterygii</taxon>
        <taxon>Neopterygii</taxon>
        <taxon>Teleostei</taxon>
        <taxon>Neoteleostei</taxon>
        <taxon>Acanthomorphata</taxon>
        <taxon>Eupercaria</taxon>
        <taxon>Labriformes</taxon>
        <taxon>Labridae</taxon>
        <taxon>Labrus</taxon>
    </lineage>
</organism>
<dbReference type="GO" id="GO:0004888">
    <property type="term" value="F:transmembrane signaling receptor activity"/>
    <property type="evidence" value="ECO:0007669"/>
    <property type="project" value="TreeGrafter"/>
</dbReference>
<evidence type="ECO:0000259" key="4">
    <source>
        <dbReference type="PROSITE" id="PS50835"/>
    </source>
</evidence>
<keyword evidence="2" id="KW-1015">Disulfide bond</keyword>
<evidence type="ECO:0000256" key="2">
    <source>
        <dbReference type="ARBA" id="ARBA00023157"/>
    </source>
</evidence>
<sequence>MEDLRTHDSLDRAVVTLQPHWTEIYTEEKITLRCEIEGGDNSEWEYEWKTSSSFKPPKEKEYSIGPANTSHSGNYSCKGRKKSDQSPTGWSDPITLTVLYSK</sequence>
<dbReference type="InterPro" id="IPR013783">
    <property type="entry name" value="Ig-like_fold"/>
</dbReference>
<evidence type="ECO:0000256" key="1">
    <source>
        <dbReference type="ARBA" id="ARBA00022729"/>
    </source>
</evidence>
<dbReference type="GO" id="GO:0007166">
    <property type="term" value="P:cell surface receptor signaling pathway"/>
    <property type="evidence" value="ECO:0007669"/>
    <property type="project" value="TreeGrafter"/>
</dbReference>
<dbReference type="InterPro" id="IPR036179">
    <property type="entry name" value="Ig-like_dom_sf"/>
</dbReference>
<dbReference type="Proteomes" id="UP000261660">
    <property type="component" value="Unplaced"/>
</dbReference>
<dbReference type="GO" id="GO:0009897">
    <property type="term" value="C:external side of plasma membrane"/>
    <property type="evidence" value="ECO:0007669"/>
    <property type="project" value="TreeGrafter"/>
</dbReference>
<dbReference type="SMART" id="SM00409">
    <property type="entry name" value="IG"/>
    <property type="match status" value="1"/>
</dbReference>
<dbReference type="InterPro" id="IPR050488">
    <property type="entry name" value="Ig_Fc_receptor"/>
</dbReference>
<protein>
    <recommendedName>
        <fullName evidence="4">Ig-like domain-containing protein</fullName>
    </recommendedName>
</protein>
<dbReference type="InterPro" id="IPR003599">
    <property type="entry name" value="Ig_sub"/>
</dbReference>
<name>A0A3Q3F9F3_9LABR</name>
<evidence type="ECO:0000313" key="6">
    <source>
        <dbReference type="Proteomes" id="UP000261660"/>
    </source>
</evidence>
<dbReference type="InParanoid" id="A0A3Q3F9F3"/>
<feature type="compositionally biased region" description="Polar residues" evidence="3">
    <location>
        <begin position="66"/>
        <end position="75"/>
    </location>
</feature>
<dbReference type="PROSITE" id="PS50835">
    <property type="entry name" value="IG_LIKE"/>
    <property type="match status" value="1"/>
</dbReference>
<dbReference type="PANTHER" id="PTHR11481">
    <property type="entry name" value="IMMUNOGLOBULIN FC RECEPTOR"/>
    <property type="match status" value="1"/>
</dbReference>
<feature type="region of interest" description="Disordered" evidence="3">
    <location>
        <begin position="50"/>
        <end position="92"/>
    </location>
</feature>
<dbReference type="Ensembl" id="ENSLBET00000017167.1">
    <property type="protein sequence ID" value="ENSLBEP00000016229.1"/>
    <property type="gene ID" value="ENSLBEG00000012562.1"/>
</dbReference>
<reference evidence="5" key="1">
    <citation type="submission" date="2025-08" db="UniProtKB">
        <authorList>
            <consortium name="Ensembl"/>
        </authorList>
    </citation>
    <scope>IDENTIFICATION</scope>
</reference>
<dbReference type="GO" id="GO:0006955">
    <property type="term" value="P:immune response"/>
    <property type="evidence" value="ECO:0007669"/>
    <property type="project" value="TreeGrafter"/>
</dbReference>
<evidence type="ECO:0000313" key="5">
    <source>
        <dbReference type="Ensembl" id="ENSLBEP00000016229.1"/>
    </source>
</evidence>
<keyword evidence="1" id="KW-0732">Signal</keyword>
<dbReference type="PANTHER" id="PTHR11481:SF64">
    <property type="entry name" value="FC RECEPTOR-LIKE PROTEIN 4"/>
    <property type="match status" value="1"/>
</dbReference>
<evidence type="ECO:0000256" key="3">
    <source>
        <dbReference type="SAM" id="MobiDB-lite"/>
    </source>
</evidence>
<dbReference type="STRING" id="56723.ENSLBEP00000016229"/>
<dbReference type="AlphaFoldDB" id="A0A3Q3F9F3"/>
<feature type="domain" description="Ig-like" evidence="4">
    <location>
        <begin position="28"/>
        <end position="97"/>
    </location>
</feature>
<accession>A0A3Q3F9F3</accession>
<dbReference type="Gene3D" id="2.60.40.10">
    <property type="entry name" value="Immunoglobulins"/>
    <property type="match status" value="1"/>
</dbReference>
<dbReference type="Pfam" id="PF13927">
    <property type="entry name" value="Ig_3"/>
    <property type="match status" value="1"/>
</dbReference>
<keyword evidence="6" id="KW-1185">Reference proteome</keyword>
<proteinExistence type="predicted"/>